<evidence type="ECO:0000259" key="16">
    <source>
        <dbReference type="PROSITE" id="PS51677"/>
    </source>
</evidence>
<proteinExistence type="predicted"/>
<keyword evidence="6" id="KW-0472">Membrane</keyword>
<dbReference type="GO" id="GO:0098552">
    <property type="term" value="C:side of membrane"/>
    <property type="evidence" value="ECO:0007669"/>
    <property type="project" value="UniProtKB-KW"/>
</dbReference>
<feature type="chain" id="PRO_5011977103" description="chitin deacetylase" evidence="15">
    <location>
        <begin position="16"/>
        <end position="406"/>
    </location>
</feature>
<evidence type="ECO:0000256" key="13">
    <source>
        <dbReference type="ARBA" id="ARBA00048494"/>
    </source>
</evidence>
<keyword evidence="18" id="KW-1185">Reference proteome</keyword>
<dbReference type="GO" id="GO:0005886">
    <property type="term" value="C:plasma membrane"/>
    <property type="evidence" value="ECO:0007669"/>
    <property type="project" value="UniProtKB-SubCell"/>
</dbReference>
<evidence type="ECO:0000256" key="5">
    <source>
        <dbReference type="ARBA" id="ARBA00023024"/>
    </source>
</evidence>
<name>A8NXH5_COPC7</name>
<dbReference type="InterPro" id="IPR002509">
    <property type="entry name" value="NODB_dom"/>
</dbReference>
<evidence type="ECO:0000256" key="3">
    <source>
        <dbReference type="ARBA" id="ARBA00022475"/>
    </source>
</evidence>
<evidence type="ECO:0000256" key="2">
    <source>
        <dbReference type="ARBA" id="ARBA00004609"/>
    </source>
</evidence>
<organism evidence="17 18">
    <name type="scientific">Coprinopsis cinerea (strain Okayama-7 / 130 / ATCC MYA-4618 / FGSC 9003)</name>
    <name type="common">Inky cap fungus</name>
    <name type="synonym">Hormographiella aspergillata</name>
    <dbReference type="NCBI Taxonomy" id="240176"/>
    <lineage>
        <taxon>Eukaryota</taxon>
        <taxon>Fungi</taxon>
        <taxon>Dikarya</taxon>
        <taxon>Basidiomycota</taxon>
        <taxon>Agaricomycotina</taxon>
        <taxon>Agaricomycetes</taxon>
        <taxon>Agaricomycetidae</taxon>
        <taxon>Agaricales</taxon>
        <taxon>Agaricineae</taxon>
        <taxon>Psathyrellaceae</taxon>
        <taxon>Coprinopsis</taxon>
    </lineage>
</organism>
<dbReference type="Proteomes" id="UP000001861">
    <property type="component" value="Unassembled WGS sequence"/>
</dbReference>
<evidence type="ECO:0000256" key="1">
    <source>
        <dbReference type="ARBA" id="ARBA00001941"/>
    </source>
</evidence>
<comment type="catalytic activity">
    <reaction evidence="13">
        <text>[(1-&gt;4)-N-acetyl-beta-D-glucosaminyl](n) + n H2O = chitosan + n acetate</text>
        <dbReference type="Rhea" id="RHEA:10464"/>
        <dbReference type="Rhea" id="RHEA-COMP:9593"/>
        <dbReference type="Rhea" id="RHEA-COMP:9597"/>
        <dbReference type="ChEBI" id="CHEBI:15377"/>
        <dbReference type="ChEBI" id="CHEBI:17029"/>
        <dbReference type="ChEBI" id="CHEBI:30089"/>
        <dbReference type="ChEBI" id="CHEBI:57704"/>
        <dbReference type="EC" id="3.5.1.41"/>
    </reaction>
    <physiologicalReaction direction="left-to-right" evidence="13">
        <dbReference type="Rhea" id="RHEA:10465"/>
    </physiologicalReaction>
</comment>
<keyword evidence="9" id="KW-0449">Lipoprotein</keyword>
<dbReference type="EMBL" id="AACS02000005">
    <property type="protein sequence ID" value="EAU84787.1"/>
    <property type="molecule type" value="Genomic_DNA"/>
</dbReference>
<dbReference type="Pfam" id="PF01522">
    <property type="entry name" value="Polysacc_deac_1"/>
    <property type="match status" value="1"/>
</dbReference>
<keyword evidence="8" id="KW-0170">Cobalt</keyword>
<dbReference type="GO" id="GO:0004099">
    <property type="term" value="F:chitin deacetylase activity"/>
    <property type="evidence" value="ECO:0007669"/>
    <property type="project" value="UniProtKB-EC"/>
</dbReference>
<dbReference type="EC" id="3.5.1.41" evidence="12"/>
<dbReference type="KEGG" id="cci:CC1G_00306"/>
<keyword evidence="4" id="KW-0336">GPI-anchor</keyword>
<comment type="caution">
    <text evidence="17">The sequence shown here is derived from an EMBL/GenBank/DDBJ whole genome shotgun (WGS) entry which is preliminary data.</text>
</comment>
<reference evidence="17 18" key="1">
    <citation type="journal article" date="2010" name="Proc. Natl. Acad. Sci. U.S.A.">
        <title>Insights into evolution of multicellular fungi from the assembled chromosomes of the mushroom Coprinopsis cinerea (Coprinus cinereus).</title>
        <authorList>
            <person name="Stajich J.E."/>
            <person name="Wilke S.K."/>
            <person name="Ahren D."/>
            <person name="Au C.H."/>
            <person name="Birren B.W."/>
            <person name="Borodovsky M."/>
            <person name="Burns C."/>
            <person name="Canback B."/>
            <person name="Casselton L.A."/>
            <person name="Cheng C.K."/>
            <person name="Deng J."/>
            <person name="Dietrich F.S."/>
            <person name="Fargo D.C."/>
            <person name="Farman M.L."/>
            <person name="Gathman A.C."/>
            <person name="Goldberg J."/>
            <person name="Guigo R."/>
            <person name="Hoegger P.J."/>
            <person name="Hooker J.B."/>
            <person name="Huggins A."/>
            <person name="James T.Y."/>
            <person name="Kamada T."/>
            <person name="Kilaru S."/>
            <person name="Kodira C."/>
            <person name="Kues U."/>
            <person name="Kupfer D."/>
            <person name="Kwan H.S."/>
            <person name="Lomsadze A."/>
            <person name="Li W."/>
            <person name="Lilly W.W."/>
            <person name="Ma L.J."/>
            <person name="Mackey A.J."/>
            <person name="Manning G."/>
            <person name="Martin F."/>
            <person name="Muraguchi H."/>
            <person name="Natvig D.O."/>
            <person name="Palmerini H."/>
            <person name="Ramesh M.A."/>
            <person name="Rehmeyer C.J."/>
            <person name="Roe B.A."/>
            <person name="Shenoy N."/>
            <person name="Stanke M."/>
            <person name="Ter-Hovhannisyan V."/>
            <person name="Tunlid A."/>
            <person name="Velagapudi R."/>
            <person name="Vision T.J."/>
            <person name="Zeng Q."/>
            <person name="Zolan M.E."/>
            <person name="Pukkila P.J."/>
        </authorList>
    </citation>
    <scope>NUCLEOTIDE SEQUENCE [LARGE SCALE GENOMIC DNA]</scope>
    <source>
        <strain evidence="18">Okayama-7 / 130 / ATCC MYA-4618 / FGSC 9003</strain>
    </source>
</reference>
<dbReference type="VEuPathDB" id="FungiDB:CC1G_00306"/>
<dbReference type="InterPro" id="IPR050248">
    <property type="entry name" value="Polysacc_deacetylase_ArnD"/>
</dbReference>
<dbReference type="OMA" id="GDIWDAP"/>
<keyword evidence="15" id="KW-0732">Signal</keyword>
<evidence type="ECO:0000256" key="9">
    <source>
        <dbReference type="ARBA" id="ARBA00023288"/>
    </source>
</evidence>
<dbReference type="eggNOG" id="ENOG502QZU8">
    <property type="taxonomic scope" value="Eukaryota"/>
</dbReference>
<keyword evidence="7" id="KW-0119">Carbohydrate metabolism</keyword>
<keyword evidence="11" id="KW-0624">Polysaccharide degradation</keyword>
<gene>
    <name evidence="17" type="ORF">CC1G_00306</name>
</gene>
<dbReference type="RefSeq" id="XP_001837170.1">
    <property type="nucleotide sequence ID" value="XM_001837118.1"/>
</dbReference>
<dbReference type="InParanoid" id="A8NXH5"/>
<keyword evidence="5" id="KW-0146">Chitin degradation</keyword>
<evidence type="ECO:0000256" key="10">
    <source>
        <dbReference type="ARBA" id="ARBA00023316"/>
    </source>
</evidence>
<accession>A8NXH5</accession>
<feature type="region of interest" description="Disordered" evidence="14">
    <location>
        <begin position="369"/>
        <end position="394"/>
    </location>
</feature>
<evidence type="ECO:0000256" key="11">
    <source>
        <dbReference type="ARBA" id="ARBA00023326"/>
    </source>
</evidence>
<evidence type="ECO:0000256" key="4">
    <source>
        <dbReference type="ARBA" id="ARBA00022622"/>
    </source>
</evidence>
<evidence type="ECO:0000256" key="8">
    <source>
        <dbReference type="ARBA" id="ARBA00023285"/>
    </source>
</evidence>
<dbReference type="PROSITE" id="PS51677">
    <property type="entry name" value="NODB"/>
    <property type="match status" value="1"/>
</dbReference>
<dbReference type="GeneID" id="6013726"/>
<evidence type="ECO:0000256" key="6">
    <source>
        <dbReference type="ARBA" id="ARBA00023136"/>
    </source>
</evidence>
<evidence type="ECO:0000313" key="18">
    <source>
        <dbReference type="Proteomes" id="UP000001861"/>
    </source>
</evidence>
<feature type="signal peptide" evidence="15">
    <location>
        <begin position="1"/>
        <end position="15"/>
    </location>
</feature>
<dbReference type="SUPFAM" id="SSF88713">
    <property type="entry name" value="Glycoside hydrolase/deacetylase"/>
    <property type="match status" value="1"/>
</dbReference>
<dbReference type="GO" id="GO:0071555">
    <property type="term" value="P:cell wall organization"/>
    <property type="evidence" value="ECO:0007669"/>
    <property type="project" value="UniProtKB-KW"/>
</dbReference>
<comment type="subcellular location">
    <subcellularLocation>
        <location evidence="2">Cell membrane</location>
        <topology evidence="2">Lipid-anchor</topology>
        <topology evidence="2">GPI-anchor</topology>
    </subcellularLocation>
</comment>
<dbReference type="GO" id="GO:0000272">
    <property type="term" value="P:polysaccharide catabolic process"/>
    <property type="evidence" value="ECO:0007669"/>
    <property type="project" value="UniProtKB-KW"/>
</dbReference>
<protein>
    <recommendedName>
        <fullName evidence="12">chitin deacetylase</fullName>
        <ecNumber evidence="12">3.5.1.41</ecNumber>
    </recommendedName>
</protein>
<dbReference type="AlphaFoldDB" id="A8NXH5"/>
<dbReference type="GO" id="GO:0009272">
    <property type="term" value="P:fungal-type cell wall biogenesis"/>
    <property type="evidence" value="ECO:0007669"/>
    <property type="project" value="UniProtKB-ARBA"/>
</dbReference>
<evidence type="ECO:0000256" key="7">
    <source>
        <dbReference type="ARBA" id="ARBA00023277"/>
    </source>
</evidence>
<sequence length="406" mass="44566">MLLSTLFAFLPLVSAVTVPALNDRHDSHEHVQPGALPERWYQDDSHPVHRLFKRATDDGIAYPPVGSPEWSAPFPQGVPDPAFLPQDWVDALNAAVEAGRIPDIPLAVSERPQTNPVYPATVNPTSPEVCSTTYKCRGPEDLWDAPDGVFASSFDDGPYPSSGRLVEFLSANNVKTTHFMIGVHILANPSEFVAAFEADNDIAVHTWSHPYMTTLSNLDILGQLGWTMQLIHHSTGGRVPRYWRPPYGDSDNRVRAIAKEVFGLETVIWNLDTDDWGLSTGAVTPESIVERFEGWLSGPKSPGLMILQHEVTDASIDVFMNVFPLIAQQGWEFGSLASVVGDRRAYQNAESSSSDDVFFKDIIVDPAALTPSDDTGDSDYPAPTSDGLSEPTEGLSVPFPFEFVRF</sequence>
<dbReference type="PANTHER" id="PTHR10587">
    <property type="entry name" value="GLYCOSYL TRANSFERASE-RELATED"/>
    <property type="match status" value="1"/>
</dbReference>
<evidence type="ECO:0000256" key="12">
    <source>
        <dbReference type="ARBA" id="ARBA00024056"/>
    </source>
</evidence>
<dbReference type="GO" id="GO:0006032">
    <property type="term" value="P:chitin catabolic process"/>
    <property type="evidence" value="ECO:0007669"/>
    <property type="project" value="UniProtKB-KW"/>
</dbReference>
<feature type="domain" description="NodB homology" evidence="16">
    <location>
        <begin position="148"/>
        <end position="334"/>
    </location>
</feature>
<dbReference type="InterPro" id="IPR011330">
    <property type="entry name" value="Glyco_hydro/deAcase_b/a-brl"/>
</dbReference>
<dbReference type="STRING" id="240176.A8NXH5"/>
<dbReference type="PANTHER" id="PTHR10587:SF135">
    <property type="entry name" value="CHITIN DEACETYLASE 3"/>
    <property type="match status" value="1"/>
</dbReference>
<comment type="cofactor">
    <cofactor evidence="1">
        <name>Co(2+)</name>
        <dbReference type="ChEBI" id="CHEBI:48828"/>
    </cofactor>
</comment>
<evidence type="ECO:0000313" key="17">
    <source>
        <dbReference type="EMBL" id="EAU84787.1"/>
    </source>
</evidence>
<dbReference type="OrthoDB" id="407355at2759"/>
<evidence type="ECO:0000256" key="14">
    <source>
        <dbReference type="SAM" id="MobiDB-lite"/>
    </source>
</evidence>
<dbReference type="Gene3D" id="3.20.20.370">
    <property type="entry name" value="Glycoside hydrolase/deacetylase"/>
    <property type="match status" value="1"/>
</dbReference>
<evidence type="ECO:0000256" key="15">
    <source>
        <dbReference type="SAM" id="SignalP"/>
    </source>
</evidence>
<keyword evidence="10" id="KW-0961">Cell wall biogenesis/degradation</keyword>
<keyword evidence="3" id="KW-1003">Cell membrane</keyword>
<keyword evidence="4" id="KW-0325">Glycoprotein</keyword>